<sequence>MNAYFLVILGAVCWGFSGFCAEFIFKDKLIDLNILIDLRLFFSSLLLFLISFFSKKGVKIALSYENIRDLLIFSFLGIFMCQYTYFYTIKLSNAAIATALQYTAPIFIMIIFCIKEKRFARKNELLAVFFMFIGVVLLCTNADFSSFKLSKEALISALLSSFGVVFYSLSARRLSKEYSILLILAYAMLLSSIVFGIYLKIWNIKLDLDYKALLALIMIITVGTALAFTLFMLGINKIGALKANIIATLEPISAALFSYYFLGSALLFYQLIGFVLILFSIIIAMKIK</sequence>
<feature type="transmembrane region" description="Helical" evidence="1">
    <location>
        <begin position="70"/>
        <end position="88"/>
    </location>
</feature>
<gene>
    <name evidence="3" type="ORF">AVCANL283_06005</name>
</gene>
<dbReference type="Pfam" id="PF00892">
    <property type="entry name" value="EamA"/>
    <property type="match status" value="2"/>
</dbReference>
<feature type="domain" description="EamA" evidence="2">
    <location>
        <begin position="3"/>
        <end position="138"/>
    </location>
</feature>
<feature type="transmembrane region" description="Helical" evidence="1">
    <location>
        <begin position="181"/>
        <end position="201"/>
    </location>
</feature>
<dbReference type="Proteomes" id="UP000786183">
    <property type="component" value="Unassembled WGS sequence"/>
</dbReference>
<reference evidence="3 4" key="1">
    <citation type="submission" date="2020-07" db="EMBL/GenBank/DDBJ databases">
        <title>Transfer of Campylobacter canadensis to the novel genus Avispirillum gen. nov., that also includes two novel species recovered from migratory waterfowl: Avispirillum anseris sp. nov. and Avispirillum brantae sp. nov.</title>
        <authorList>
            <person name="Miller W.G."/>
            <person name="Chapman M.H."/>
            <person name="Yee E."/>
            <person name="Inglis G.D."/>
        </authorList>
    </citation>
    <scope>NUCLEOTIDE SEQUENCE [LARGE SCALE GENOMIC DNA]</scope>
    <source>
        <strain evidence="3 4">L283</strain>
    </source>
</reference>
<evidence type="ECO:0000259" key="2">
    <source>
        <dbReference type="Pfam" id="PF00892"/>
    </source>
</evidence>
<feature type="transmembrane region" description="Helical" evidence="1">
    <location>
        <begin position="213"/>
        <end position="233"/>
    </location>
</feature>
<feature type="transmembrane region" description="Helical" evidence="1">
    <location>
        <begin position="153"/>
        <end position="169"/>
    </location>
</feature>
<keyword evidence="1" id="KW-1133">Transmembrane helix</keyword>
<keyword evidence="1" id="KW-0812">Transmembrane</keyword>
<proteinExistence type="predicted"/>
<dbReference type="PANTHER" id="PTHR22911">
    <property type="entry name" value="ACYL-MALONYL CONDENSING ENZYME-RELATED"/>
    <property type="match status" value="1"/>
</dbReference>
<name>A0ABS7WTL6_9BACT</name>
<evidence type="ECO:0000256" key="1">
    <source>
        <dbReference type="SAM" id="Phobius"/>
    </source>
</evidence>
<feature type="transmembrane region" description="Helical" evidence="1">
    <location>
        <begin position="245"/>
        <end position="262"/>
    </location>
</feature>
<organism evidence="3 4">
    <name type="scientific">Campylobacter canadensis</name>
    <dbReference type="NCBI Taxonomy" id="449520"/>
    <lineage>
        <taxon>Bacteria</taxon>
        <taxon>Pseudomonadati</taxon>
        <taxon>Campylobacterota</taxon>
        <taxon>Epsilonproteobacteria</taxon>
        <taxon>Campylobacterales</taxon>
        <taxon>Campylobacteraceae</taxon>
        <taxon>Campylobacter</taxon>
    </lineage>
</organism>
<keyword evidence="4" id="KW-1185">Reference proteome</keyword>
<accession>A0ABS7WTL6</accession>
<feature type="transmembrane region" description="Helical" evidence="1">
    <location>
        <begin position="126"/>
        <end position="147"/>
    </location>
</feature>
<dbReference type="InterPro" id="IPR037185">
    <property type="entry name" value="EmrE-like"/>
</dbReference>
<comment type="caution">
    <text evidence="3">The sequence shown here is derived from an EMBL/GenBank/DDBJ whole genome shotgun (WGS) entry which is preliminary data.</text>
</comment>
<dbReference type="EMBL" id="JACGBB010000012">
    <property type="protein sequence ID" value="MBZ7987652.1"/>
    <property type="molecule type" value="Genomic_DNA"/>
</dbReference>
<feature type="transmembrane region" description="Helical" evidence="1">
    <location>
        <begin position="94"/>
        <end position="114"/>
    </location>
</feature>
<evidence type="ECO:0000313" key="4">
    <source>
        <dbReference type="Proteomes" id="UP000786183"/>
    </source>
</evidence>
<keyword evidence="1" id="KW-0472">Membrane</keyword>
<feature type="transmembrane region" description="Helical" evidence="1">
    <location>
        <begin position="30"/>
        <end position="50"/>
    </location>
</feature>
<dbReference type="RefSeq" id="WP_172234021.1">
    <property type="nucleotide sequence ID" value="NZ_CP035946.1"/>
</dbReference>
<dbReference type="InterPro" id="IPR000620">
    <property type="entry name" value="EamA_dom"/>
</dbReference>
<evidence type="ECO:0000313" key="3">
    <source>
        <dbReference type="EMBL" id="MBZ7987652.1"/>
    </source>
</evidence>
<dbReference type="PANTHER" id="PTHR22911:SF79">
    <property type="entry name" value="MOBA-LIKE NTP TRANSFERASE DOMAIN-CONTAINING PROTEIN"/>
    <property type="match status" value="1"/>
</dbReference>
<feature type="transmembrane region" description="Helical" evidence="1">
    <location>
        <begin position="268"/>
        <end position="287"/>
    </location>
</feature>
<protein>
    <submittedName>
        <fullName evidence="3">EamA family transporter</fullName>
    </submittedName>
</protein>
<dbReference type="SUPFAM" id="SSF103481">
    <property type="entry name" value="Multidrug resistance efflux transporter EmrE"/>
    <property type="match status" value="2"/>
</dbReference>
<feature type="domain" description="EamA" evidence="2">
    <location>
        <begin position="153"/>
        <end position="284"/>
    </location>
</feature>